<dbReference type="Proteomes" id="UP001430990">
    <property type="component" value="Chromosome"/>
</dbReference>
<gene>
    <name evidence="1" type="ORF">BjapCC829_27210</name>
</gene>
<evidence type="ECO:0000313" key="2">
    <source>
        <dbReference type="Proteomes" id="UP001430990"/>
    </source>
</evidence>
<name>A0ABY3QCQ5_9BRAD</name>
<dbReference type="RefSeq" id="WP_063982795.1">
    <property type="nucleotide sequence ID" value="NZ_CP088100.1"/>
</dbReference>
<proteinExistence type="predicted"/>
<accession>A0ABY3QCQ5</accession>
<protein>
    <submittedName>
        <fullName evidence="1">Uncharacterized protein</fullName>
    </submittedName>
</protein>
<sequence length="129" mass="14183">MTGSEDAIASFLNVDLDIGGAAHDIEEFAKPIEAKVVVLRRNGRDASIELADRFASLEETLLGLIEFVRTLQPDLRCIRERLDFRRLNVGIQAAGEPHATEFAISAKAIEMIAALHFEIVFTVYAPTTA</sequence>
<reference evidence="1" key="1">
    <citation type="submission" date="2021-11" db="EMBL/GenBank/DDBJ databases">
        <title>Australian commercial rhizobial inoculants.</title>
        <authorList>
            <person name="Kohlmeier M.G."/>
            <person name="O'Hara G.W."/>
            <person name="Colombi E."/>
            <person name="Ramsay J.P."/>
            <person name="Terpolilli J."/>
        </authorList>
    </citation>
    <scope>NUCLEOTIDE SEQUENCE</scope>
    <source>
        <strain evidence="1">CC829</strain>
    </source>
</reference>
<keyword evidence="2" id="KW-1185">Reference proteome</keyword>
<dbReference type="EMBL" id="CP088100">
    <property type="protein sequence ID" value="UFW83640.1"/>
    <property type="molecule type" value="Genomic_DNA"/>
</dbReference>
<organism evidence="1 2">
    <name type="scientific">Bradyrhizobium barranii</name>
    <dbReference type="NCBI Taxonomy" id="2992140"/>
    <lineage>
        <taxon>Bacteria</taxon>
        <taxon>Pseudomonadati</taxon>
        <taxon>Pseudomonadota</taxon>
        <taxon>Alphaproteobacteria</taxon>
        <taxon>Hyphomicrobiales</taxon>
        <taxon>Nitrobacteraceae</taxon>
        <taxon>Bradyrhizobium</taxon>
    </lineage>
</organism>
<evidence type="ECO:0000313" key="1">
    <source>
        <dbReference type="EMBL" id="UFW83640.1"/>
    </source>
</evidence>